<dbReference type="InterPro" id="IPR018060">
    <property type="entry name" value="HTH_AraC"/>
</dbReference>
<dbReference type="PROSITE" id="PS01124">
    <property type="entry name" value="HTH_ARAC_FAMILY_2"/>
    <property type="match status" value="1"/>
</dbReference>
<dbReference type="Proteomes" id="UP000078454">
    <property type="component" value="Unassembled WGS sequence"/>
</dbReference>
<dbReference type="PANTHER" id="PTHR43280">
    <property type="entry name" value="ARAC-FAMILY TRANSCRIPTIONAL REGULATOR"/>
    <property type="match status" value="1"/>
</dbReference>
<dbReference type="SUPFAM" id="SSF51215">
    <property type="entry name" value="Regulatory protein AraC"/>
    <property type="match status" value="1"/>
</dbReference>
<dbReference type="RefSeq" id="WP_068662159.1">
    <property type="nucleotide sequence ID" value="NZ_LYPB01000045.1"/>
</dbReference>
<evidence type="ECO:0000256" key="2">
    <source>
        <dbReference type="ARBA" id="ARBA00023125"/>
    </source>
</evidence>
<comment type="caution">
    <text evidence="5">The sequence shown here is derived from an EMBL/GenBank/DDBJ whole genome shotgun (WGS) entry which is preliminary data.</text>
</comment>
<keyword evidence="2" id="KW-0238">DNA-binding</keyword>
<sequence length="293" mass="33994">MIRPFYFSEFSENLVNLPLYLYSVGNHYEKYLSRSEGYRATQIFMTYEGSGTFDLFEQGKFTLGEQQVCIIRRGVPHEYYPAKEEDWNLGFIGFNGHAADAILSGMPEGEPLTLSPELFQRLWNDMAHLWQMTTSQVEDAPWKGSVILYSLILSMYQELRLPAPSAVSSTAEHSNPLNRAIQLMNAHYAEPLLITNLAHAVGYSVQHFNRIFRKHYDISPHEYLQRIRLQRAIQFMEEHPDISVNDTANSVGWDANYFIRVFKQEYGVTPKVHHRNWHMNEDNKGKVALPSRK</sequence>
<dbReference type="InterPro" id="IPR037923">
    <property type="entry name" value="HTH-like"/>
</dbReference>
<evidence type="ECO:0000313" key="6">
    <source>
        <dbReference type="Proteomes" id="UP000078454"/>
    </source>
</evidence>
<dbReference type="AlphaFoldDB" id="A0A198AN22"/>
<name>A0A198AN22_9BACL</name>
<dbReference type="EMBL" id="LYPB01000045">
    <property type="protein sequence ID" value="OAS22391.1"/>
    <property type="molecule type" value="Genomic_DNA"/>
</dbReference>
<keyword evidence="1" id="KW-0805">Transcription regulation</keyword>
<dbReference type="GO" id="GO:0003700">
    <property type="term" value="F:DNA-binding transcription factor activity"/>
    <property type="evidence" value="ECO:0007669"/>
    <property type="project" value="InterPro"/>
</dbReference>
<evidence type="ECO:0000256" key="3">
    <source>
        <dbReference type="ARBA" id="ARBA00023163"/>
    </source>
</evidence>
<evidence type="ECO:0000313" key="5">
    <source>
        <dbReference type="EMBL" id="OAS22391.1"/>
    </source>
</evidence>
<evidence type="ECO:0000259" key="4">
    <source>
        <dbReference type="PROSITE" id="PS01124"/>
    </source>
</evidence>
<dbReference type="STRING" id="1850517.A8708_12545"/>
<gene>
    <name evidence="5" type="ORF">A8708_12545</name>
</gene>
<dbReference type="InterPro" id="IPR003313">
    <property type="entry name" value="AraC-bd"/>
</dbReference>
<dbReference type="GO" id="GO:0043565">
    <property type="term" value="F:sequence-specific DNA binding"/>
    <property type="evidence" value="ECO:0007669"/>
    <property type="project" value="InterPro"/>
</dbReference>
<dbReference type="SMART" id="SM00342">
    <property type="entry name" value="HTH_ARAC"/>
    <property type="match status" value="1"/>
</dbReference>
<dbReference type="Gene3D" id="1.10.10.60">
    <property type="entry name" value="Homeodomain-like"/>
    <property type="match status" value="2"/>
</dbReference>
<dbReference type="InterPro" id="IPR009057">
    <property type="entry name" value="Homeodomain-like_sf"/>
</dbReference>
<dbReference type="Pfam" id="PF12833">
    <property type="entry name" value="HTH_18"/>
    <property type="match status" value="1"/>
</dbReference>
<keyword evidence="3" id="KW-0804">Transcription</keyword>
<feature type="domain" description="HTH araC/xylS-type" evidence="4">
    <location>
        <begin position="178"/>
        <end position="276"/>
    </location>
</feature>
<organism evidence="5 6">
    <name type="scientific">Paenibacillus oryzisoli</name>
    <dbReference type="NCBI Taxonomy" id="1850517"/>
    <lineage>
        <taxon>Bacteria</taxon>
        <taxon>Bacillati</taxon>
        <taxon>Bacillota</taxon>
        <taxon>Bacilli</taxon>
        <taxon>Bacillales</taxon>
        <taxon>Paenibacillaceae</taxon>
        <taxon>Paenibacillus</taxon>
    </lineage>
</organism>
<reference evidence="5 6" key="1">
    <citation type="submission" date="2016-05" db="EMBL/GenBank/DDBJ databases">
        <title>Paenibacillus sp. 1ZS3-15 nov., isolated from the rhizosphere soil.</title>
        <authorList>
            <person name="Zhang X.X."/>
            <person name="Zhang J."/>
        </authorList>
    </citation>
    <scope>NUCLEOTIDE SEQUENCE [LARGE SCALE GENOMIC DNA]</scope>
    <source>
        <strain evidence="5 6">1ZS3-15</strain>
    </source>
</reference>
<proteinExistence type="predicted"/>
<evidence type="ECO:0000256" key="1">
    <source>
        <dbReference type="ARBA" id="ARBA00023015"/>
    </source>
</evidence>
<accession>A0A198AN22</accession>
<keyword evidence="6" id="KW-1185">Reference proteome</keyword>
<dbReference type="PANTHER" id="PTHR43280:SF2">
    <property type="entry name" value="HTH-TYPE TRANSCRIPTIONAL REGULATOR EXSA"/>
    <property type="match status" value="1"/>
</dbReference>
<dbReference type="Gene3D" id="2.60.120.280">
    <property type="entry name" value="Regulatory protein AraC"/>
    <property type="match status" value="1"/>
</dbReference>
<protein>
    <recommendedName>
        <fullName evidence="4">HTH araC/xylS-type domain-containing protein</fullName>
    </recommendedName>
</protein>
<dbReference type="SUPFAM" id="SSF46689">
    <property type="entry name" value="Homeodomain-like"/>
    <property type="match status" value="2"/>
</dbReference>
<dbReference type="Pfam" id="PF02311">
    <property type="entry name" value="AraC_binding"/>
    <property type="match status" value="1"/>
</dbReference>